<keyword evidence="1" id="KW-0645">Protease</keyword>
<reference evidence="3" key="1">
    <citation type="submission" date="2020-11" db="EMBL/GenBank/DDBJ databases">
        <authorList>
            <person name="Tran Van P."/>
        </authorList>
    </citation>
    <scope>NUCLEOTIDE SEQUENCE</scope>
</reference>
<proteinExistence type="predicted"/>
<dbReference type="OrthoDB" id="406838at2759"/>
<protein>
    <recommendedName>
        <fullName evidence="2">Peptidoglycan binding-like domain-containing protein</fullName>
    </recommendedName>
</protein>
<accession>A0A7R9QJ44</accession>
<keyword evidence="4" id="KW-1185">Reference proteome</keyword>
<dbReference type="GO" id="GO:0030574">
    <property type="term" value="P:collagen catabolic process"/>
    <property type="evidence" value="ECO:0007669"/>
    <property type="project" value="TreeGrafter"/>
</dbReference>
<name>A0A7R9QJ44_9ACAR</name>
<organism evidence="3">
    <name type="scientific">Medioppia subpectinata</name>
    <dbReference type="NCBI Taxonomy" id="1979941"/>
    <lineage>
        <taxon>Eukaryota</taxon>
        <taxon>Metazoa</taxon>
        <taxon>Ecdysozoa</taxon>
        <taxon>Arthropoda</taxon>
        <taxon>Chelicerata</taxon>
        <taxon>Arachnida</taxon>
        <taxon>Acari</taxon>
        <taxon>Acariformes</taxon>
        <taxon>Sarcoptiformes</taxon>
        <taxon>Oribatida</taxon>
        <taxon>Brachypylina</taxon>
        <taxon>Oppioidea</taxon>
        <taxon>Oppiidae</taxon>
        <taxon>Medioppia</taxon>
    </lineage>
</organism>
<dbReference type="AlphaFoldDB" id="A0A7R9QJ44"/>
<dbReference type="InterPro" id="IPR024079">
    <property type="entry name" value="MetalloPept_cat_dom_sf"/>
</dbReference>
<dbReference type="Proteomes" id="UP000759131">
    <property type="component" value="Unassembled WGS sequence"/>
</dbReference>
<evidence type="ECO:0000259" key="2">
    <source>
        <dbReference type="Pfam" id="PF01471"/>
    </source>
</evidence>
<dbReference type="SUPFAM" id="SSF47090">
    <property type="entry name" value="PGBD-like"/>
    <property type="match status" value="1"/>
</dbReference>
<dbReference type="GO" id="GO:0004222">
    <property type="term" value="F:metalloendopeptidase activity"/>
    <property type="evidence" value="ECO:0007669"/>
    <property type="project" value="TreeGrafter"/>
</dbReference>
<feature type="non-terminal residue" evidence="3">
    <location>
        <position position="1"/>
    </location>
</feature>
<sequence>MSSLKSALIIDIQSTDWQKKSCFIDCTQYLAQMRSTSSVHIGVYSLPNVNTRSLEGIKRGIKNFQMFFGLPVTGELDDKTKEMMSAKRCGNKDPVHKMKVKTRGMGPEGGMMDCKGDYSLEGSKWTNYKLMYKIKEWSQKMSNEDVLKSFDMAFKT</sequence>
<dbReference type="Pfam" id="PF01471">
    <property type="entry name" value="PG_binding_1"/>
    <property type="match status" value="1"/>
</dbReference>
<dbReference type="EMBL" id="CAJPIZ010035893">
    <property type="protein sequence ID" value="CAG2120865.1"/>
    <property type="molecule type" value="Genomic_DNA"/>
</dbReference>
<evidence type="ECO:0000313" key="3">
    <source>
        <dbReference type="EMBL" id="CAD7646090.1"/>
    </source>
</evidence>
<dbReference type="PANTHER" id="PTHR10201:SF323">
    <property type="entry name" value="MATRIX METALLOPROTEINASE-21"/>
    <property type="match status" value="1"/>
</dbReference>
<keyword evidence="1" id="KW-0482">Metalloprotease</keyword>
<gene>
    <name evidence="3" type="ORF">OSB1V03_LOCUS20811</name>
</gene>
<feature type="domain" description="Peptidoglycan binding-like" evidence="2">
    <location>
        <begin position="48"/>
        <end position="84"/>
    </location>
</feature>
<evidence type="ECO:0000313" key="4">
    <source>
        <dbReference type="Proteomes" id="UP000759131"/>
    </source>
</evidence>
<evidence type="ECO:0000256" key="1">
    <source>
        <dbReference type="ARBA" id="ARBA00023049"/>
    </source>
</evidence>
<keyword evidence="1" id="KW-0378">Hydrolase</keyword>
<dbReference type="Gene3D" id="3.40.390.10">
    <property type="entry name" value="Collagenase (Catalytic Domain)"/>
    <property type="match status" value="1"/>
</dbReference>
<dbReference type="PANTHER" id="PTHR10201">
    <property type="entry name" value="MATRIX METALLOPROTEINASE"/>
    <property type="match status" value="1"/>
</dbReference>
<dbReference type="InterPro" id="IPR036365">
    <property type="entry name" value="PGBD-like_sf"/>
</dbReference>
<dbReference type="InterPro" id="IPR002477">
    <property type="entry name" value="Peptidoglycan-bd-like"/>
</dbReference>
<dbReference type="GO" id="GO:0030198">
    <property type="term" value="P:extracellular matrix organization"/>
    <property type="evidence" value="ECO:0007669"/>
    <property type="project" value="TreeGrafter"/>
</dbReference>
<dbReference type="EMBL" id="OC890468">
    <property type="protein sequence ID" value="CAD7646090.1"/>
    <property type="molecule type" value="Genomic_DNA"/>
</dbReference>